<gene>
    <name evidence="1" type="ORF">FHU37_000940</name>
</gene>
<sequence>MTGTEHDTMPTEVCFKARCSECDARVELTADQLRLAVGAGPKSTFYSFTCPDCGEHVRRPAGARIVELLTDGGVQAMRLTLHQGGARRQAGSR</sequence>
<organism evidence="1 2">
    <name type="scientific">Allostreptomyces psammosilenae</name>
    <dbReference type="NCBI Taxonomy" id="1892865"/>
    <lineage>
        <taxon>Bacteria</taxon>
        <taxon>Bacillati</taxon>
        <taxon>Actinomycetota</taxon>
        <taxon>Actinomycetes</taxon>
        <taxon>Kitasatosporales</taxon>
        <taxon>Streptomycetaceae</taxon>
        <taxon>Allostreptomyces</taxon>
    </lineage>
</organism>
<dbReference type="EMBL" id="JACBZD010000001">
    <property type="protein sequence ID" value="NYI03997.1"/>
    <property type="molecule type" value="Genomic_DNA"/>
</dbReference>
<proteinExistence type="predicted"/>
<comment type="caution">
    <text evidence="1">The sequence shown here is derived from an EMBL/GenBank/DDBJ whole genome shotgun (WGS) entry which is preliminary data.</text>
</comment>
<name>A0A852ZR80_9ACTN</name>
<dbReference type="AlphaFoldDB" id="A0A852ZR80"/>
<protein>
    <submittedName>
        <fullName evidence="1">Putative RNA-binding Zn-ribbon protein involved in translation (DUF1610 family)</fullName>
    </submittedName>
</protein>
<keyword evidence="2" id="KW-1185">Reference proteome</keyword>
<evidence type="ECO:0000313" key="2">
    <source>
        <dbReference type="Proteomes" id="UP000567795"/>
    </source>
</evidence>
<dbReference type="Proteomes" id="UP000567795">
    <property type="component" value="Unassembled WGS sequence"/>
</dbReference>
<accession>A0A852ZR80</accession>
<reference evidence="1 2" key="1">
    <citation type="submission" date="2020-07" db="EMBL/GenBank/DDBJ databases">
        <title>Sequencing the genomes of 1000 actinobacteria strains.</title>
        <authorList>
            <person name="Klenk H.-P."/>
        </authorList>
    </citation>
    <scope>NUCLEOTIDE SEQUENCE [LARGE SCALE GENOMIC DNA]</scope>
    <source>
        <strain evidence="1 2">DSM 42178</strain>
    </source>
</reference>
<evidence type="ECO:0000313" key="1">
    <source>
        <dbReference type="EMBL" id="NYI03997.1"/>
    </source>
</evidence>
<dbReference type="RefSeq" id="WP_179812967.1">
    <property type="nucleotide sequence ID" value="NZ_JACBZD010000001.1"/>
</dbReference>